<dbReference type="RefSeq" id="WP_249328207.1">
    <property type="nucleotide sequence ID" value="NZ_CP060635.1"/>
</dbReference>
<reference evidence="2 3" key="1">
    <citation type="submission" date="2020-08" db="EMBL/GenBank/DDBJ databases">
        <authorList>
            <person name="Liu C."/>
            <person name="Sun Q."/>
        </authorList>
    </citation>
    <scope>NUCLEOTIDE SEQUENCE [LARGE SCALE GENOMIC DNA]</scope>
    <source>
        <strain evidence="2 3">NSJ-29</strain>
    </source>
</reference>
<evidence type="ECO:0000256" key="1">
    <source>
        <dbReference type="SAM" id="MobiDB-lite"/>
    </source>
</evidence>
<dbReference type="Proteomes" id="UP000515860">
    <property type="component" value="Chromosome"/>
</dbReference>
<protein>
    <submittedName>
        <fullName evidence="2">Uncharacterized protein</fullName>
    </submittedName>
</protein>
<organism evidence="2 3">
    <name type="scientific">Wansuia hejianensis</name>
    <dbReference type="NCBI Taxonomy" id="2763667"/>
    <lineage>
        <taxon>Bacteria</taxon>
        <taxon>Bacillati</taxon>
        <taxon>Bacillota</taxon>
        <taxon>Clostridia</taxon>
        <taxon>Lachnospirales</taxon>
        <taxon>Lachnospiraceae</taxon>
        <taxon>Wansuia</taxon>
    </lineage>
</organism>
<feature type="region of interest" description="Disordered" evidence="1">
    <location>
        <begin position="82"/>
        <end position="114"/>
    </location>
</feature>
<accession>A0A7G9G912</accession>
<proteinExistence type="predicted"/>
<dbReference type="EMBL" id="CP060635">
    <property type="protein sequence ID" value="QNM07294.1"/>
    <property type="molecule type" value="Genomic_DNA"/>
</dbReference>
<dbReference type="KEGG" id="whj:H9Q79_10055"/>
<gene>
    <name evidence="2" type="ORF">H9Q79_10055</name>
</gene>
<sequence length="114" mass="12586">MVSNSNQWLIATDWRQYFFIEYRNLPSETIGVPPLARAIVPSGTARKAAGELQGLRPDGQTSAGLLVILDFRRPLSRGRPLCFKHGGRGERRMEGIKPSTGLSPVPLESGLRRS</sequence>
<evidence type="ECO:0000313" key="2">
    <source>
        <dbReference type="EMBL" id="QNM07294.1"/>
    </source>
</evidence>
<name>A0A7G9G912_9FIRM</name>
<dbReference type="AlphaFoldDB" id="A0A7G9G912"/>
<keyword evidence="3" id="KW-1185">Reference proteome</keyword>
<evidence type="ECO:0000313" key="3">
    <source>
        <dbReference type="Proteomes" id="UP000515860"/>
    </source>
</evidence>